<dbReference type="InterPro" id="IPR009012">
    <property type="entry name" value="GrpE_head"/>
</dbReference>
<feature type="compositionally biased region" description="Low complexity" evidence="6">
    <location>
        <begin position="15"/>
        <end position="26"/>
    </location>
</feature>
<dbReference type="CDD" id="cd00446">
    <property type="entry name" value="GrpE"/>
    <property type="match status" value="1"/>
</dbReference>
<reference evidence="8" key="1">
    <citation type="journal article" date="2019" name="Int. J. Syst. Evol. Microbiol.">
        <title>The Global Catalogue of Microorganisms (GCM) 10K type strain sequencing project: providing services to taxonomists for standard genome sequencing and annotation.</title>
        <authorList>
            <consortium name="The Broad Institute Genomics Platform"/>
            <consortium name="The Broad Institute Genome Sequencing Center for Infectious Disease"/>
            <person name="Wu L."/>
            <person name="Ma J."/>
        </authorList>
    </citation>
    <scope>NUCLEOTIDE SEQUENCE [LARGE SCALE GENOMIC DNA]</scope>
    <source>
        <strain evidence="8">CCM 7480</strain>
    </source>
</reference>
<proteinExistence type="inferred from homology"/>
<name>A0ABV7PND3_9BURK</name>
<organism evidence="7 8">
    <name type="scientific">Massilia haematophila</name>
    <dbReference type="NCBI Taxonomy" id="457923"/>
    <lineage>
        <taxon>Bacteria</taxon>
        <taxon>Pseudomonadati</taxon>
        <taxon>Pseudomonadota</taxon>
        <taxon>Betaproteobacteria</taxon>
        <taxon>Burkholderiales</taxon>
        <taxon>Oxalobacteraceae</taxon>
        <taxon>Telluria group</taxon>
        <taxon>Massilia</taxon>
    </lineage>
</organism>
<evidence type="ECO:0000256" key="5">
    <source>
        <dbReference type="RuleBase" id="RU004478"/>
    </source>
</evidence>
<evidence type="ECO:0000256" key="4">
    <source>
        <dbReference type="RuleBase" id="RU000639"/>
    </source>
</evidence>
<comment type="subcellular location">
    <subcellularLocation>
        <location evidence="3">Cytoplasm</location>
    </subcellularLocation>
</comment>
<dbReference type="EMBL" id="JBHRVV010000001">
    <property type="protein sequence ID" value="MFC3459861.1"/>
    <property type="molecule type" value="Genomic_DNA"/>
</dbReference>
<accession>A0ABV7PND3</accession>
<dbReference type="NCBIfam" id="NF010738">
    <property type="entry name" value="PRK14140.1"/>
    <property type="match status" value="1"/>
</dbReference>
<dbReference type="InterPro" id="IPR013805">
    <property type="entry name" value="GrpE_CC"/>
</dbReference>
<keyword evidence="2 3" id="KW-0143">Chaperone</keyword>
<dbReference type="Pfam" id="PF01025">
    <property type="entry name" value="GrpE"/>
    <property type="match status" value="1"/>
</dbReference>
<comment type="similarity">
    <text evidence="1 3 5">Belongs to the GrpE family.</text>
</comment>
<sequence length="183" mass="20180">MQDQENPEVIKQPEGDAAAATAQAAPDEAREPSLEEQLSATEAKLAEMHDAFMRAKAEGENIRRRAQEDVSKAHKFAIESFAEAMVPVRDSLEMALKVETQTVEGIREGVEMTLKQLTSAFEKNRLVEVMPAQGEKLDPMKHQAVSMVPADQEANTVVNVLQKGYMIADRLLRPAIVTVAQPK</sequence>
<evidence type="ECO:0000256" key="2">
    <source>
        <dbReference type="ARBA" id="ARBA00023186"/>
    </source>
</evidence>
<keyword evidence="8" id="KW-1185">Reference proteome</keyword>
<dbReference type="PROSITE" id="PS01071">
    <property type="entry name" value="GRPE"/>
    <property type="match status" value="1"/>
</dbReference>
<dbReference type="InterPro" id="IPR000740">
    <property type="entry name" value="GrpE"/>
</dbReference>
<comment type="subunit">
    <text evidence="3">Homodimer.</text>
</comment>
<dbReference type="NCBIfam" id="NF010748">
    <property type="entry name" value="PRK14150.1"/>
    <property type="match status" value="1"/>
</dbReference>
<dbReference type="Gene3D" id="2.30.22.10">
    <property type="entry name" value="Head domain of nucleotide exchange factor GrpE"/>
    <property type="match status" value="1"/>
</dbReference>
<dbReference type="RefSeq" id="WP_312549339.1">
    <property type="nucleotide sequence ID" value="NZ_JBHRVV010000001.1"/>
</dbReference>
<comment type="function">
    <text evidence="3 4">Participates actively in the response to hyperosmotic and heat shock by preventing the aggregation of stress-denatured proteins, in association with DnaK and GrpE. It is the nucleotide exchange factor for DnaK and may function as a thermosensor. Unfolded proteins bind initially to DnaJ; upon interaction with the DnaJ-bound protein, DnaK hydrolyzes its bound ATP, resulting in the formation of a stable complex. GrpE releases ADP from DnaK; ATP binding to DnaK triggers the release of the substrate protein, thus completing the reaction cycle. Several rounds of ATP-dependent interactions between DnaJ, DnaK and GrpE are required for fully efficient folding.</text>
</comment>
<feature type="region of interest" description="Disordered" evidence="6">
    <location>
        <begin position="1"/>
        <end position="37"/>
    </location>
</feature>
<comment type="caution">
    <text evidence="7">The sequence shown here is derived from an EMBL/GenBank/DDBJ whole genome shotgun (WGS) entry which is preliminary data.</text>
</comment>
<dbReference type="PRINTS" id="PR00773">
    <property type="entry name" value="GRPEPROTEIN"/>
</dbReference>
<dbReference type="SUPFAM" id="SSF51064">
    <property type="entry name" value="Head domain of nucleotide exchange factor GrpE"/>
    <property type="match status" value="1"/>
</dbReference>
<evidence type="ECO:0000313" key="7">
    <source>
        <dbReference type="EMBL" id="MFC3459861.1"/>
    </source>
</evidence>
<dbReference type="PANTHER" id="PTHR21237:SF23">
    <property type="entry name" value="GRPE PROTEIN HOMOLOG, MITOCHONDRIAL"/>
    <property type="match status" value="1"/>
</dbReference>
<gene>
    <name evidence="3 7" type="primary">grpE</name>
    <name evidence="7" type="ORF">ACFOPH_16620</name>
</gene>
<dbReference type="HAMAP" id="MF_01151">
    <property type="entry name" value="GrpE"/>
    <property type="match status" value="1"/>
</dbReference>
<evidence type="ECO:0000256" key="3">
    <source>
        <dbReference type="HAMAP-Rule" id="MF_01151"/>
    </source>
</evidence>
<dbReference type="Gene3D" id="3.90.20.20">
    <property type="match status" value="1"/>
</dbReference>
<dbReference type="SUPFAM" id="SSF58014">
    <property type="entry name" value="Coiled-coil domain of nucleotide exchange factor GrpE"/>
    <property type="match status" value="1"/>
</dbReference>
<dbReference type="PANTHER" id="PTHR21237">
    <property type="entry name" value="GRPE PROTEIN"/>
    <property type="match status" value="1"/>
</dbReference>
<keyword evidence="3" id="KW-0963">Cytoplasm</keyword>
<keyword evidence="3 4" id="KW-0346">Stress response</keyword>
<evidence type="ECO:0000256" key="6">
    <source>
        <dbReference type="SAM" id="MobiDB-lite"/>
    </source>
</evidence>
<protein>
    <recommendedName>
        <fullName evidence="3 4">Protein GrpE</fullName>
    </recommendedName>
    <alternativeName>
        <fullName evidence="3">HSP-70 cofactor</fullName>
    </alternativeName>
</protein>
<dbReference type="NCBIfam" id="NF010737">
    <property type="entry name" value="PRK14139.1"/>
    <property type="match status" value="1"/>
</dbReference>
<evidence type="ECO:0000313" key="8">
    <source>
        <dbReference type="Proteomes" id="UP001595665"/>
    </source>
</evidence>
<evidence type="ECO:0000256" key="1">
    <source>
        <dbReference type="ARBA" id="ARBA00009054"/>
    </source>
</evidence>
<dbReference type="Proteomes" id="UP001595665">
    <property type="component" value="Unassembled WGS sequence"/>
</dbReference>